<proteinExistence type="predicted"/>
<reference evidence="2" key="1">
    <citation type="submission" date="2022-11" db="UniProtKB">
        <authorList>
            <consortium name="WormBaseParasite"/>
        </authorList>
    </citation>
    <scope>IDENTIFICATION</scope>
</reference>
<dbReference type="AlphaFoldDB" id="A0A915CPW6"/>
<accession>A0A915CPW6</accession>
<sequence length="176" mass="20286">MSSILLKINKIRDDNKQFDNHKADSISALHNYLVYNDDVMRKVCVEAELHADCLDQGSSLTDLSYYCVSREGVIPGDVPFQIIDKRLGGPGYPFNVIPLNSKLDMSSWNENEQVIYNHLKCNKTVRMLFAFEYDDESENEFCRPIKMYYHFVLNSVNNDKNHVIEGVINNSSPRNN</sequence>
<evidence type="ECO:0000313" key="2">
    <source>
        <dbReference type="WBParaSite" id="jg11378"/>
    </source>
</evidence>
<dbReference type="WBParaSite" id="jg11378">
    <property type="protein sequence ID" value="jg11378"/>
    <property type="gene ID" value="jg11378"/>
</dbReference>
<name>A0A915CPW6_9BILA</name>
<protein>
    <submittedName>
        <fullName evidence="2">Uncharacterized protein</fullName>
    </submittedName>
</protein>
<organism evidence="1 2">
    <name type="scientific">Ditylenchus dipsaci</name>
    <dbReference type="NCBI Taxonomy" id="166011"/>
    <lineage>
        <taxon>Eukaryota</taxon>
        <taxon>Metazoa</taxon>
        <taxon>Ecdysozoa</taxon>
        <taxon>Nematoda</taxon>
        <taxon>Chromadorea</taxon>
        <taxon>Rhabditida</taxon>
        <taxon>Tylenchina</taxon>
        <taxon>Tylenchomorpha</taxon>
        <taxon>Sphaerularioidea</taxon>
        <taxon>Anguinidae</taxon>
        <taxon>Anguininae</taxon>
        <taxon>Ditylenchus</taxon>
    </lineage>
</organism>
<keyword evidence="1" id="KW-1185">Reference proteome</keyword>
<dbReference type="Proteomes" id="UP000887574">
    <property type="component" value="Unplaced"/>
</dbReference>
<evidence type="ECO:0000313" key="1">
    <source>
        <dbReference type="Proteomes" id="UP000887574"/>
    </source>
</evidence>